<dbReference type="PANTHER" id="PTHR34387:SF1">
    <property type="entry name" value="PERIPLASMIC IMMUNOGENIC PROTEIN"/>
    <property type="match status" value="1"/>
</dbReference>
<dbReference type="Proteomes" id="UP000034071">
    <property type="component" value="Chromosome"/>
</dbReference>
<evidence type="ECO:0008006" key="4">
    <source>
        <dbReference type="Google" id="ProtNLM"/>
    </source>
</evidence>
<dbReference type="KEGG" id="kge:TQ33_0061"/>
<evidence type="ECO:0000313" key="3">
    <source>
        <dbReference type="Proteomes" id="UP000034071"/>
    </source>
</evidence>
<organism evidence="2 3">
    <name type="scientific">Kangiella geojedonensis</name>
    <dbReference type="NCBI Taxonomy" id="914150"/>
    <lineage>
        <taxon>Bacteria</taxon>
        <taxon>Pseudomonadati</taxon>
        <taxon>Pseudomonadota</taxon>
        <taxon>Gammaproteobacteria</taxon>
        <taxon>Kangiellales</taxon>
        <taxon>Kangiellaceae</taxon>
        <taxon>Kangiella</taxon>
    </lineage>
</organism>
<dbReference type="GO" id="GO:0006974">
    <property type="term" value="P:DNA damage response"/>
    <property type="evidence" value="ECO:0007669"/>
    <property type="project" value="TreeGrafter"/>
</dbReference>
<dbReference type="RefSeq" id="WP_052735134.1">
    <property type="nucleotide sequence ID" value="NZ_CP010975.1"/>
</dbReference>
<keyword evidence="1" id="KW-0732">Signal</keyword>
<dbReference type="STRING" id="914150.TQ33_0061"/>
<dbReference type="OrthoDB" id="5985609at2"/>
<evidence type="ECO:0000313" key="2">
    <source>
        <dbReference type="EMBL" id="AKE51053.1"/>
    </source>
</evidence>
<dbReference type="HOGENOM" id="CLU_080344_3_0_6"/>
<dbReference type="Gene3D" id="3.30.110.170">
    <property type="entry name" value="Protein of unknown function (DUF541), domain 1"/>
    <property type="match status" value="1"/>
</dbReference>
<accession>A0A0F6RAX3</accession>
<gene>
    <name evidence="2" type="ORF">TQ33_0061</name>
</gene>
<keyword evidence="3" id="KW-1185">Reference proteome</keyword>
<feature type="signal peptide" evidence="1">
    <location>
        <begin position="1"/>
        <end position="18"/>
    </location>
</feature>
<protein>
    <recommendedName>
        <fullName evidence="4">SIMPL domain-containing protein</fullName>
    </recommendedName>
</protein>
<dbReference type="EMBL" id="CP010975">
    <property type="protein sequence ID" value="AKE51053.1"/>
    <property type="molecule type" value="Genomic_DNA"/>
</dbReference>
<dbReference type="Gene3D" id="3.30.70.2970">
    <property type="entry name" value="Protein of unknown function (DUF541), domain 2"/>
    <property type="match status" value="1"/>
</dbReference>
<dbReference type="AlphaFoldDB" id="A0A0F6RAX3"/>
<dbReference type="InterPro" id="IPR052022">
    <property type="entry name" value="26kDa_periplasmic_antigen"/>
</dbReference>
<proteinExistence type="predicted"/>
<evidence type="ECO:0000256" key="1">
    <source>
        <dbReference type="SAM" id="SignalP"/>
    </source>
</evidence>
<feature type="chain" id="PRO_5002508901" description="SIMPL domain-containing protein" evidence="1">
    <location>
        <begin position="19"/>
        <end position="237"/>
    </location>
</feature>
<dbReference type="InterPro" id="IPR007497">
    <property type="entry name" value="SIMPL/DUF541"/>
</dbReference>
<reference evidence="2 3" key="1">
    <citation type="submission" date="2015-02" db="EMBL/GenBank/DDBJ databases">
        <title>Complete genome sequence of Kangiella geojedonensis strain YCS-5T.</title>
        <authorList>
            <person name="Kim K.M."/>
        </authorList>
    </citation>
    <scope>NUCLEOTIDE SEQUENCE [LARGE SCALE GENOMIC DNA]</scope>
    <source>
        <strain evidence="2 3">YCS-5</strain>
    </source>
</reference>
<dbReference type="Pfam" id="PF04402">
    <property type="entry name" value="SIMPL"/>
    <property type="match status" value="1"/>
</dbReference>
<name>A0A0F6RAX3_9GAMM</name>
<dbReference type="PANTHER" id="PTHR34387">
    <property type="entry name" value="SLR1258 PROTEIN"/>
    <property type="match status" value="1"/>
</dbReference>
<sequence>MKVVIGILLTLLSVSIDAAPQGRHIFVEGEGVYTATPDSAKIKLKLEFKGNTALGAKQAADSAFKDFVSGIGEFDIAEDDFSSSKVVTRVNTDYDLEGRRVNDGYIATRGITLTLNNLEQLNIFLDYALSKGVKEIRDVDLKSSKEKEYQAKAKEMAIKSAISEAKDTAEMFGMVLGSVYSINSNYSDSYDFYSFDKEAVEKITVTASRMPKEMNQYLKAKINFSASIEAIFDLEKP</sequence>